<keyword evidence="3" id="KW-0540">Nuclease</keyword>
<accession>A0A6N8DLY1</accession>
<dbReference type="EMBL" id="WNKS01000002">
    <property type="protein sequence ID" value="MTV30213.1"/>
    <property type="molecule type" value="Genomic_DNA"/>
</dbReference>
<dbReference type="GO" id="GO:0004519">
    <property type="term" value="F:endonuclease activity"/>
    <property type="evidence" value="ECO:0007669"/>
    <property type="project" value="UniProtKB-KW"/>
</dbReference>
<sequence>MADWPYSTAAWRRLRSAKLAADPLCEPCSRRGNVIVATVVDHRQAIASGGEPFPDLSGLMSMCPSCHATKTNALDNPHAFGKRRGLAFKGCDLSGLPIDPDHPALGGYTPSQDDRTPSEDRLGTLANT</sequence>
<dbReference type="GO" id="GO:0003676">
    <property type="term" value="F:nucleic acid binding"/>
    <property type="evidence" value="ECO:0007669"/>
    <property type="project" value="InterPro"/>
</dbReference>
<dbReference type="OrthoDB" id="5292295at2"/>
<organism evidence="3 4">
    <name type="scientific">Rhodoblastus acidophilus</name>
    <name type="common">Rhodopseudomonas acidophila</name>
    <dbReference type="NCBI Taxonomy" id="1074"/>
    <lineage>
        <taxon>Bacteria</taxon>
        <taxon>Pseudomonadati</taxon>
        <taxon>Pseudomonadota</taxon>
        <taxon>Alphaproteobacteria</taxon>
        <taxon>Hyphomicrobiales</taxon>
        <taxon>Rhodoblastaceae</taxon>
        <taxon>Rhodoblastus</taxon>
    </lineage>
</organism>
<dbReference type="AlphaFoldDB" id="A0A6N8DLY1"/>
<comment type="caution">
    <text evidence="3">The sequence shown here is derived from an EMBL/GenBank/DDBJ whole genome shotgun (WGS) entry which is preliminary data.</text>
</comment>
<keyword evidence="3" id="KW-0255">Endonuclease</keyword>
<dbReference type="Proteomes" id="UP000439113">
    <property type="component" value="Unassembled WGS sequence"/>
</dbReference>
<feature type="region of interest" description="Disordered" evidence="1">
    <location>
        <begin position="101"/>
        <end position="128"/>
    </location>
</feature>
<proteinExistence type="predicted"/>
<evidence type="ECO:0000313" key="4">
    <source>
        <dbReference type="Proteomes" id="UP000439113"/>
    </source>
</evidence>
<name>A0A6N8DLY1_RHOAC</name>
<dbReference type="CDD" id="cd00085">
    <property type="entry name" value="HNHc"/>
    <property type="match status" value="1"/>
</dbReference>
<gene>
    <name evidence="3" type="ORF">GJ654_04315</name>
</gene>
<evidence type="ECO:0000313" key="3">
    <source>
        <dbReference type="EMBL" id="MTV30213.1"/>
    </source>
</evidence>
<dbReference type="InterPro" id="IPR002711">
    <property type="entry name" value="HNH"/>
</dbReference>
<evidence type="ECO:0000259" key="2">
    <source>
        <dbReference type="Pfam" id="PF01844"/>
    </source>
</evidence>
<protein>
    <submittedName>
        <fullName evidence="3">HNH endonuclease</fullName>
    </submittedName>
</protein>
<dbReference type="InterPro" id="IPR003615">
    <property type="entry name" value="HNH_nuc"/>
</dbReference>
<dbReference type="Pfam" id="PF01844">
    <property type="entry name" value="HNH"/>
    <property type="match status" value="1"/>
</dbReference>
<feature type="domain" description="HNH" evidence="2">
    <location>
        <begin position="25"/>
        <end position="72"/>
    </location>
</feature>
<reference evidence="3 4" key="1">
    <citation type="submission" date="2019-11" db="EMBL/GenBank/DDBJ databases">
        <title>Whole-genome sequence of a Rhodoblastus acidophilus DSM 142.</title>
        <authorList>
            <person name="Kyndt J.A."/>
            <person name="Meyer T.E."/>
        </authorList>
    </citation>
    <scope>NUCLEOTIDE SEQUENCE [LARGE SCALE GENOMIC DNA]</scope>
    <source>
        <strain evidence="3 4">DSM 142</strain>
    </source>
</reference>
<dbReference type="GO" id="GO:0008270">
    <property type="term" value="F:zinc ion binding"/>
    <property type="evidence" value="ECO:0007669"/>
    <property type="project" value="InterPro"/>
</dbReference>
<feature type="compositionally biased region" description="Basic and acidic residues" evidence="1">
    <location>
        <begin position="112"/>
        <end position="122"/>
    </location>
</feature>
<dbReference type="RefSeq" id="WP_155444857.1">
    <property type="nucleotide sequence ID" value="NZ_JAOQNR010000002.1"/>
</dbReference>
<evidence type="ECO:0000256" key="1">
    <source>
        <dbReference type="SAM" id="MobiDB-lite"/>
    </source>
</evidence>
<keyword evidence="3" id="KW-0378">Hydrolase</keyword>